<reference evidence="3" key="1">
    <citation type="journal article" date="2019" name="Int. J. Syst. Evol. Microbiol.">
        <title>The Global Catalogue of Microorganisms (GCM) 10K type strain sequencing project: providing services to taxonomists for standard genome sequencing and annotation.</title>
        <authorList>
            <consortium name="The Broad Institute Genomics Platform"/>
            <consortium name="The Broad Institute Genome Sequencing Center for Infectious Disease"/>
            <person name="Wu L."/>
            <person name="Ma J."/>
        </authorList>
    </citation>
    <scope>NUCLEOTIDE SEQUENCE [LARGE SCALE GENOMIC DNA]</scope>
    <source>
        <strain evidence="3">JCM 15591</strain>
    </source>
</reference>
<accession>A0ABP4X9V2</accession>
<dbReference type="RefSeq" id="WP_344067911.1">
    <property type="nucleotide sequence ID" value="NZ_BAAAPN010000086.1"/>
</dbReference>
<dbReference type="Pfam" id="PF00903">
    <property type="entry name" value="Glyoxalase"/>
    <property type="match status" value="1"/>
</dbReference>
<dbReference type="InterPro" id="IPR028973">
    <property type="entry name" value="PhnB-like"/>
</dbReference>
<dbReference type="CDD" id="cd06588">
    <property type="entry name" value="PhnB_like"/>
    <property type="match status" value="1"/>
</dbReference>
<dbReference type="PANTHER" id="PTHR33990:SF1">
    <property type="entry name" value="PROTEIN YJDN"/>
    <property type="match status" value="1"/>
</dbReference>
<feature type="domain" description="Glyoxalase/fosfomycin resistance/dioxygenase" evidence="1">
    <location>
        <begin position="10"/>
        <end position="128"/>
    </location>
</feature>
<dbReference type="InterPro" id="IPR029068">
    <property type="entry name" value="Glyas_Bleomycin-R_OHBP_Dase"/>
</dbReference>
<keyword evidence="3" id="KW-1185">Reference proteome</keyword>
<evidence type="ECO:0000259" key="1">
    <source>
        <dbReference type="Pfam" id="PF00903"/>
    </source>
</evidence>
<dbReference type="Gene3D" id="3.10.180.10">
    <property type="entry name" value="2,3-Dihydroxybiphenyl 1,2-Dioxygenase, domain 1"/>
    <property type="match status" value="1"/>
</dbReference>
<evidence type="ECO:0000313" key="3">
    <source>
        <dbReference type="Proteomes" id="UP001501475"/>
    </source>
</evidence>
<dbReference type="PANTHER" id="PTHR33990">
    <property type="entry name" value="PROTEIN YJDN-RELATED"/>
    <property type="match status" value="1"/>
</dbReference>
<dbReference type="SUPFAM" id="SSF54593">
    <property type="entry name" value="Glyoxalase/Bleomycin resistance protein/Dihydroxybiphenyl dioxygenase"/>
    <property type="match status" value="1"/>
</dbReference>
<dbReference type="InterPro" id="IPR004360">
    <property type="entry name" value="Glyas_Fos-R_dOase_dom"/>
</dbReference>
<protein>
    <submittedName>
        <fullName evidence="2">VOC family protein</fullName>
    </submittedName>
</protein>
<organism evidence="2 3">
    <name type="scientific">Nostocoides vanveenii</name>
    <dbReference type="NCBI Taxonomy" id="330835"/>
    <lineage>
        <taxon>Bacteria</taxon>
        <taxon>Bacillati</taxon>
        <taxon>Actinomycetota</taxon>
        <taxon>Actinomycetes</taxon>
        <taxon>Micrococcales</taxon>
        <taxon>Intrasporangiaceae</taxon>
        <taxon>Nostocoides</taxon>
    </lineage>
</organism>
<dbReference type="Proteomes" id="UP001501475">
    <property type="component" value="Unassembled WGS sequence"/>
</dbReference>
<sequence length="141" mass="15382">MAISVNPYLNFAGNAREAMEFYQGIFGGELRVLKFSDFGMTEMPADGTMHAALVHPNFTIMASDAMPGAEQTWGGTRNYIAFMGDEFEVMSGWFDELAEGGKVGQPLAQQAWGDTYGDVMDKYGIEWLFNIAANTGGDLPS</sequence>
<name>A0ABP4X9V2_9MICO</name>
<dbReference type="EMBL" id="BAAAPN010000086">
    <property type="protein sequence ID" value="GAA1771491.1"/>
    <property type="molecule type" value="Genomic_DNA"/>
</dbReference>
<comment type="caution">
    <text evidence="2">The sequence shown here is derived from an EMBL/GenBank/DDBJ whole genome shotgun (WGS) entry which is preliminary data.</text>
</comment>
<gene>
    <name evidence="2" type="ORF">GCM10009810_31490</name>
</gene>
<proteinExistence type="predicted"/>
<evidence type="ECO:0000313" key="2">
    <source>
        <dbReference type="EMBL" id="GAA1771491.1"/>
    </source>
</evidence>